<feature type="compositionally biased region" description="Basic residues" evidence="1">
    <location>
        <begin position="472"/>
        <end position="482"/>
    </location>
</feature>
<feature type="region of interest" description="Disordered" evidence="1">
    <location>
        <begin position="422"/>
        <end position="482"/>
    </location>
</feature>
<feature type="region of interest" description="Disordered" evidence="1">
    <location>
        <begin position="370"/>
        <end position="393"/>
    </location>
</feature>
<gene>
    <name evidence="2" type="ORF">Poli38472_003996</name>
</gene>
<evidence type="ECO:0000256" key="1">
    <source>
        <dbReference type="SAM" id="MobiDB-lite"/>
    </source>
</evidence>
<sequence>MEYRVRKRNIKSTGFSERTAEEIFSDALVRRFHARAGFTTTSARAVEHTRDFYSDFMRKLVDATVVLMQHSGRNSIRLTDVLRACKHYGIRLYGYDDMCVIEGPWGIEELHVTEMVEAKTTFGRDRECDDEPEPDMEPEYYKKTDFAQNQAAWADDEDEDADEASDDEWSWYGDSDADSDGEEDEDMDTDIHSSTRWQVQETSNEKLMSSLRAAQDAVDNELLIQEAALHVDENDAPMGQGYVSDCDNHRELSYMPTWKIAVEEEDNKWMVHENMLVMENEDGLADTEDMEVDEQTGDSEVDVAVNDYLIARQVFKEMVHSFFSWSLDMSAVALSALHNVSEQYLSSCLTSGALRSQLVTILMEERLKNDATKEKERQEERAKLQEAQQRMVEMQSAFKSKELDMQQRIAELEHQLRQYQQGIRTDGEPTDQTPRKRQSPGKRKASDKDPAKKVSGASSIVGSLRNRLHDYRLRKKSKINPV</sequence>
<dbReference type="Proteomes" id="UP000794436">
    <property type="component" value="Unassembled WGS sequence"/>
</dbReference>
<evidence type="ECO:0000313" key="2">
    <source>
        <dbReference type="EMBL" id="TMW66231.1"/>
    </source>
</evidence>
<reference evidence="2" key="1">
    <citation type="submission" date="2019-03" db="EMBL/GenBank/DDBJ databases">
        <title>Long read genome sequence of the mycoparasitic Pythium oligandrum ATCC 38472 isolated from sugarbeet rhizosphere.</title>
        <authorList>
            <person name="Gaulin E."/>
        </authorList>
    </citation>
    <scope>NUCLEOTIDE SEQUENCE</scope>
    <source>
        <strain evidence="2">ATCC 38472_TT</strain>
    </source>
</reference>
<organism evidence="2 3">
    <name type="scientific">Pythium oligandrum</name>
    <name type="common">Mycoparasitic fungus</name>
    <dbReference type="NCBI Taxonomy" id="41045"/>
    <lineage>
        <taxon>Eukaryota</taxon>
        <taxon>Sar</taxon>
        <taxon>Stramenopiles</taxon>
        <taxon>Oomycota</taxon>
        <taxon>Peronosporomycetes</taxon>
        <taxon>Pythiales</taxon>
        <taxon>Pythiaceae</taxon>
        <taxon>Pythium</taxon>
    </lineage>
</organism>
<dbReference type="SUPFAM" id="SSF47113">
    <property type="entry name" value="Histone-fold"/>
    <property type="match status" value="1"/>
</dbReference>
<dbReference type="GO" id="GO:0046982">
    <property type="term" value="F:protein heterodimerization activity"/>
    <property type="evidence" value="ECO:0007669"/>
    <property type="project" value="InterPro"/>
</dbReference>
<name>A0A8K1CM93_PYTOL</name>
<dbReference type="AlphaFoldDB" id="A0A8K1CM93"/>
<evidence type="ECO:0000313" key="3">
    <source>
        <dbReference type="Proteomes" id="UP000794436"/>
    </source>
</evidence>
<feature type="compositionally biased region" description="Acidic residues" evidence="1">
    <location>
        <begin position="128"/>
        <end position="138"/>
    </location>
</feature>
<dbReference type="Gene3D" id="1.10.20.10">
    <property type="entry name" value="Histone, subunit A"/>
    <property type="match status" value="1"/>
</dbReference>
<comment type="caution">
    <text evidence="2">The sequence shown here is derived from an EMBL/GenBank/DDBJ whole genome shotgun (WGS) entry which is preliminary data.</text>
</comment>
<keyword evidence="3" id="KW-1185">Reference proteome</keyword>
<proteinExistence type="predicted"/>
<feature type="compositionally biased region" description="Acidic residues" evidence="1">
    <location>
        <begin position="154"/>
        <end position="188"/>
    </location>
</feature>
<dbReference type="EMBL" id="SPLM01000036">
    <property type="protein sequence ID" value="TMW66231.1"/>
    <property type="molecule type" value="Genomic_DNA"/>
</dbReference>
<dbReference type="OrthoDB" id="164280at2759"/>
<feature type="compositionally biased region" description="Basic and acidic residues" evidence="1">
    <location>
        <begin position="370"/>
        <end position="384"/>
    </location>
</feature>
<accession>A0A8K1CM93</accession>
<protein>
    <submittedName>
        <fullName evidence="2">Uncharacterized protein</fullName>
    </submittedName>
</protein>
<feature type="region of interest" description="Disordered" evidence="1">
    <location>
        <begin position="122"/>
        <end position="200"/>
    </location>
</feature>
<dbReference type="InterPro" id="IPR009072">
    <property type="entry name" value="Histone-fold"/>
</dbReference>